<sequence length="121" mass="13859">MINSTSTIFKALLIPDLDNGKLIVMIQKNYTSSTPNNPLKTVEDAIDEHDEEYDLTNVQYLDVNEDELDYDYDDGYCDEDYDYNSDGYDGEHNADDNNPKQSIKQIKMVQLINVHEDGKGL</sequence>
<evidence type="ECO:0000313" key="4">
    <source>
        <dbReference type="EMBL" id="CAF2148985.1"/>
    </source>
</evidence>
<dbReference type="EMBL" id="CAJNRE010016810">
    <property type="protein sequence ID" value="CAF2148985.1"/>
    <property type="molecule type" value="Genomic_DNA"/>
</dbReference>
<evidence type="ECO:0000313" key="8">
    <source>
        <dbReference type="Proteomes" id="UP000663824"/>
    </source>
</evidence>
<dbReference type="EMBL" id="CAJOBG010045395">
    <property type="protein sequence ID" value="CAF4443838.1"/>
    <property type="molecule type" value="Genomic_DNA"/>
</dbReference>
<protein>
    <submittedName>
        <fullName evidence="4">Uncharacterized protein</fullName>
    </submittedName>
</protein>
<keyword evidence="9" id="KW-1185">Reference proteome</keyword>
<dbReference type="AlphaFoldDB" id="A0A816XQ78"/>
<evidence type="ECO:0000313" key="7">
    <source>
        <dbReference type="EMBL" id="CAF5170900.1"/>
    </source>
</evidence>
<dbReference type="Proteomes" id="UP000676336">
    <property type="component" value="Unassembled WGS sequence"/>
</dbReference>
<dbReference type="Proteomes" id="UP000663856">
    <property type="component" value="Unassembled WGS sequence"/>
</dbReference>
<evidence type="ECO:0000256" key="1">
    <source>
        <dbReference type="SAM" id="MobiDB-lite"/>
    </source>
</evidence>
<evidence type="ECO:0000313" key="9">
    <source>
        <dbReference type="Proteomes" id="UP000663866"/>
    </source>
</evidence>
<proteinExistence type="predicted"/>
<dbReference type="Proteomes" id="UP000663887">
    <property type="component" value="Unassembled WGS sequence"/>
</dbReference>
<evidence type="ECO:0000313" key="3">
    <source>
        <dbReference type="EMBL" id="CAF2121815.1"/>
    </source>
</evidence>
<gene>
    <name evidence="4" type="ORF">MBJ925_LOCUS30895</name>
    <name evidence="6" type="ORF">OVN521_LOCUS37465</name>
    <name evidence="7" type="ORF">SMN809_LOCUS65547</name>
    <name evidence="5" type="ORF">UXM345_LOCUS11819</name>
    <name evidence="3" type="ORF">WKI299_LOCUS24551</name>
    <name evidence="2" type="ORF">XDN619_LOCUS22857</name>
</gene>
<evidence type="ECO:0000313" key="6">
    <source>
        <dbReference type="EMBL" id="CAF4443838.1"/>
    </source>
</evidence>
<reference evidence="4" key="1">
    <citation type="submission" date="2021-02" db="EMBL/GenBank/DDBJ databases">
        <authorList>
            <person name="Nowell W R."/>
        </authorList>
    </citation>
    <scope>NUCLEOTIDE SEQUENCE</scope>
</reference>
<comment type="caution">
    <text evidence="4">The sequence shown here is derived from an EMBL/GenBank/DDBJ whole genome shotgun (WGS) entry which is preliminary data.</text>
</comment>
<dbReference type="EMBL" id="CAJNRF010010551">
    <property type="protein sequence ID" value="CAF2121815.1"/>
    <property type="molecule type" value="Genomic_DNA"/>
</dbReference>
<dbReference type="EMBL" id="CAJOBI010311533">
    <property type="protein sequence ID" value="CAF5170900.1"/>
    <property type="molecule type" value="Genomic_DNA"/>
</dbReference>
<feature type="compositionally biased region" description="Basic and acidic residues" evidence="1">
    <location>
        <begin position="89"/>
        <end position="98"/>
    </location>
</feature>
<dbReference type="EMBL" id="CAJOBF010001197">
    <property type="protein sequence ID" value="CAF3924368.1"/>
    <property type="molecule type" value="Genomic_DNA"/>
</dbReference>
<accession>A0A816XQ78</accession>
<dbReference type="Proteomes" id="UP000663866">
    <property type="component" value="Unassembled WGS sequence"/>
</dbReference>
<name>A0A816XQ78_9BILA</name>
<dbReference type="EMBL" id="CAJNRG010010382">
    <property type="protein sequence ID" value="CAF2121808.1"/>
    <property type="molecule type" value="Genomic_DNA"/>
</dbReference>
<evidence type="ECO:0000313" key="5">
    <source>
        <dbReference type="EMBL" id="CAF3924368.1"/>
    </source>
</evidence>
<feature type="region of interest" description="Disordered" evidence="1">
    <location>
        <begin position="82"/>
        <end position="102"/>
    </location>
</feature>
<organism evidence="4 8">
    <name type="scientific">Rotaria magnacalcarata</name>
    <dbReference type="NCBI Taxonomy" id="392030"/>
    <lineage>
        <taxon>Eukaryota</taxon>
        <taxon>Metazoa</taxon>
        <taxon>Spiralia</taxon>
        <taxon>Gnathifera</taxon>
        <taxon>Rotifera</taxon>
        <taxon>Eurotatoria</taxon>
        <taxon>Bdelloidea</taxon>
        <taxon>Philodinida</taxon>
        <taxon>Philodinidae</taxon>
        <taxon>Rotaria</taxon>
    </lineage>
</organism>
<dbReference type="Proteomes" id="UP000663842">
    <property type="component" value="Unassembled WGS sequence"/>
</dbReference>
<dbReference type="Proteomes" id="UP000663824">
    <property type="component" value="Unassembled WGS sequence"/>
</dbReference>
<evidence type="ECO:0000313" key="2">
    <source>
        <dbReference type="EMBL" id="CAF2121808.1"/>
    </source>
</evidence>